<evidence type="ECO:0000256" key="1">
    <source>
        <dbReference type="ARBA" id="ARBA00004141"/>
    </source>
</evidence>
<comment type="caution">
    <text evidence="11">The sequence shown here is derived from an EMBL/GenBank/DDBJ whole genome shotgun (WGS) entry which is preliminary data.</text>
</comment>
<keyword evidence="5" id="KW-0677">Repeat</keyword>
<dbReference type="PANTHER" id="PTHR45667">
    <property type="entry name" value="S-ADENOSYLMETHIONINE MITOCHONDRIAL CARRIER PROTEIN"/>
    <property type="match status" value="1"/>
</dbReference>
<organism evidence="11 12">
    <name type="scientific">Porphyridium purpureum</name>
    <name type="common">Red alga</name>
    <name type="synonym">Porphyridium cruentum</name>
    <dbReference type="NCBI Taxonomy" id="35688"/>
    <lineage>
        <taxon>Eukaryota</taxon>
        <taxon>Rhodophyta</taxon>
        <taxon>Bangiophyceae</taxon>
        <taxon>Porphyridiales</taxon>
        <taxon>Porphyridiaceae</taxon>
        <taxon>Porphyridium</taxon>
    </lineage>
</organism>
<protein>
    <submittedName>
        <fullName evidence="11">S-adenosylmethionine carrier 1, chloroplastic/mitochondrial</fullName>
    </submittedName>
</protein>
<reference evidence="11" key="1">
    <citation type="submission" date="2019-09" db="EMBL/GenBank/DDBJ databases">
        <title>Expansion of phycobilisome linker gene families in mesophilic red algae.</title>
        <authorList>
            <person name="Lee J."/>
        </authorList>
    </citation>
    <scope>NUCLEOTIDE SEQUENCE [LARGE SCALE GENOMIC DNA]</scope>
    <source>
        <strain evidence="11">CCMP 1328</strain>
        <tissue evidence="11">Unicellular</tissue>
    </source>
</reference>
<dbReference type="Proteomes" id="UP000324585">
    <property type="component" value="Unassembled WGS sequence"/>
</dbReference>
<dbReference type="InterPro" id="IPR023395">
    <property type="entry name" value="MCP_dom_sf"/>
</dbReference>
<keyword evidence="3 9" id="KW-0813">Transport</keyword>
<keyword evidence="12" id="KW-1185">Reference proteome</keyword>
<gene>
    <name evidence="11" type="ORF">FVE85_3394</name>
</gene>
<keyword evidence="4 8" id="KW-0812">Transmembrane</keyword>
<comment type="subcellular location">
    <subcellularLocation>
        <location evidence="1">Membrane</location>
        <topology evidence="1">Multi-pass membrane protein</topology>
    </subcellularLocation>
</comment>
<dbReference type="GO" id="GO:0016020">
    <property type="term" value="C:membrane"/>
    <property type="evidence" value="ECO:0007669"/>
    <property type="project" value="UniProtKB-SubCell"/>
</dbReference>
<feature type="transmembrane region" description="Helical" evidence="10">
    <location>
        <begin position="147"/>
        <end position="165"/>
    </location>
</feature>
<feature type="repeat" description="Solcar" evidence="8">
    <location>
        <begin position="368"/>
        <end position="451"/>
    </location>
</feature>
<evidence type="ECO:0000256" key="8">
    <source>
        <dbReference type="PROSITE-ProRule" id="PRU00282"/>
    </source>
</evidence>
<comment type="similarity">
    <text evidence="2 9">Belongs to the mitochondrial carrier (TC 2.A.29) family.</text>
</comment>
<evidence type="ECO:0000256" key="9">
    <source>
        <dbReference type="RuleBase" id="RU000488"/>
    </source>
</evidence>
<feature type="transmembrane region" description="Helical" evidence="10">
    <location>
        <begin position="367"/>
        <end position="387"/>
    </location>
</feature>
<evidence type="ECO:0000256" key="4">
    <source>
        <dbReference type="ARBA" id="ARBA00022692"/>
    </source>
</evidence>
<feature type="transmembrane region" description="Helical" evidence="10">
    <location>
        <begin position="228"/>
        <end position="248"/>
    </location>
</feature>
<feature type="transmembrane region" description="Helical" evidence="10">
    <location>
        <begin position="328"/>
        <end position="347"/>
    </location>
</feature>
<name>A0A5J4YWR4_PORPP</name>
<evidence type="ECO:0000313" key="12">
    <source>
        <dbReference type="Proteomes" id="UP000324585"/>
    </source>
</evidence>
<evidence type="ECO:0000256" key="3">
    <source>
        <dbReference type="ARBA" id="ARBA00022448"/>
    </source>
</evidence>
<dbReference type="PROSITE" id="PS50920">
    <property type="entry name" value="SOLCAR"/>
    <property type="match status" value="3"/>
</dbReference>
<evidence type="ECO:0000256" key="2">
    <source>
        <dbReference type="ARBA" id="ARBA00006375"/>
    </source>
</evidence>
<dbReference type="Pfam" id="PF00153">
    <property type="entry name" value="Mito_carr"/>
    <property type="match status" value="4"/>
</dbReference>
<accession>A0A5J4YWR4</accession>
<dbReference type="InterPro" id="IPR018108">
    <property type="entry name" value="MCP_transmembrane"/>
</dbReference>
<evidence type="ECO:0000256" key="10">
    <source>
        <dbReference type="SAM" id="Phobius"/>
    </source>
</evidence>
<dbReference type="AlphaFoldDB" id="A0A5J4YWR4"/>
<evidence type="ECO:0000256" key="7">
    <source>
        <dbReference type="ARBA" id="ARBA00023136"/>
    </source>
</evidence>
<feature type="repeat" description="Solcar" evidence="8">
    <location>
        <begin position="228"/>
        <end position="356"/>
    </location>
</feature>
<evidence type="ECO:0000313" key="11">
    <source>
        <dbReference type="EMBL" id="KAA8495153.1"/>
    </source>
</evidence>
<sequence>MGARQEQQGCDVARCEEVLMPRAQQRRAVSAVTLGWCVGPALARRNAAGWTRRVDKRSHAIVSFVSCSPRRARLARARDSAEGALAADTRRLSLCWLRLRGGSDDTACSQHAPQRAAPSGADGQNCLELATDTSLGKASARTMSRRSVLIGAAGVMASMLGMSVVQPVREAQAVSLAPTPINAYSRRRRLREKRKKRAAEANNPVVNALESMKMRTKKKGVKAEEEHLPALASGVVAMGASAIATLIIHPVDTIKTRLQVEPSHVLEAAPPVAPVQVAHGAAGHHGASPGANAGEGTASANVAESVQEIVDEQVELARRRRKALFSGLYVGLLSNILKEAPNCAIYIGCYEYFKDVLLSMQSPFFTAYPILAYMIAGGLGDFLGSIVRVPAELANKRLQLGLSSSLKQALTEMFSSDTNREAVWHSWRAIIYRDVPYGAIQIALYEQLKGFITQRMNVDPMGVALQLNDATSLWQDCMVGAVAGCVAALITTPPDVVVTRLSSQYPQSYLEDKKYMNAVTTARRIWRDEGWTGFFRGGLQRGAYYAPLIGLFFALYEAGRHTYLHPPELVLTVIDELSLYIF</sequence>
<dbReference type="EMBL" id="VRMN01000004">
    <property type="protein sequence ID" value="KAA8495153.1"/>
    <property type="molecule type" value="Genomic_DNA"/>
</dbReference>
<dbReference type="Gene3D" id="1.50.40.10">
    <property type="entry name" value="Mitochondrial carrier domain"/>
    <property type="match status" value="1"/>
</dbReference>
<keyword evidence="7 8" id="KW-0472">Membrane</keyword>
<evidence type="ECO:0000256" key="5">
    <source>
        <dbReference type="ARBA" id="ARBA00022737"/>
    </source>
</evidence>
<evidence type="ECO:0000256" key="6">
    <source>
        <dbReference type="ARBA" id="ARBA00022989"/>
    </source>
</evidence>
<keyword evidence="6 10" id="KW-1133">Transmembrane helix</keyword>
<dbReference type="SUPFAM" id="SSF103506">
    <property type="entry name" value="Mitochondrial carrier"/>
    <property type="match status" value="1"/>
</dbReference>
<dbReference type="OrthoDB" id="4560at2759"/>
<proteinExistence type="inferred from homology"/>
<feature type="repeat" description="Solcar" evidence="8">
    <location>
        <begin position="471"/>
        <end position="562"/>
    </location>
</feature>